<evidence type="ECO:0000256" key="4">
    <source>
        <dbReference type="ARBA" id="ARBA00022475"/>
    </source>
</evidence>
<evidence type="ECO:0000256" key="5">
    <source>
        <dbReference type="ARBA" id="ARBA00022670"/>
    </source>
</evidence>
<evidence type="ECO:0000256" key="8">
    <source>
        <dbReference type="ARBA" id="ARBA00022801"/>
    </source>
</evidence>
<evidence type="ECO:0000256" key="1">
    <source>
        <dbReference type="ARBA" id="ARBA00001947"/>
    </source>
</evidence>
<keyword evidence="12 13" id="KW-0472">Membrane</keyword>
<evidence type="ECO:0000256" key="10">
    <source>
        <dbReference type="ARBA" id="ARBA00022989"/>
    </source>
</evidence>
<protein>
    <submittedName>
        <fullName evidence="15">Site-2 protease family protein</fullName>
    </submittedName>
</protein>
<dbReference type="GO" id="GO:0046872">
    <property type="term" value="F:metal ion binding"/>
    <property type="evidence" value="ECO:0007669"/>
    <property type="project" value="UniProtKB-KW"/>
</dbReference>
<evidence type="ECO:0000256" key="3">
    <source>
        <dbReference type="ARBA" id="ARBA00007931"/>
    </source>
</evidence>
<keyword evidence="9" id="KW-0862">Zinc</keyword>
<dbReference type="Proteomes" id="UP000231542">
    <property type="component" value="Unassembled WGS sequence"/>
</dbReference>
<evidence type="ECO:0000256" key="2">
    <source>
        <dbReference type="ARBA" id="ARBA00004651"/>
    </source>
</evidence>
<keyword evidence="5 15" id="KW-0645">Protease</keyword>
<feature type="transmembrane region" description="Helical" evidence="13">
    <location>
        <begin position="127"/>
        <end position="147"/>
    </location>
</feature>
<evidence type="ECO:0000256" key="11">
    <source>
        <dbReference type="ARBA" id="ARBA00023049"/>
    </source>
</evidence>
<keyword evidence="7" id="KW-0479">Metal-binding</keyword>
<comment type="caution">
    <text evidence="15">The sequence shown here is derived from an EMBL/GenBank/DDBJ whole genome shotgun (WGS) entry which is preliminary data.</text>
</comment>
<evidence type="ECO:0000313" key="16">
    <source>
        <dbReference type="Proteomes" id="UP000231542"/>
    </source>
</evidence>
<keyword evidence="11" id="KW-0482">Metalloprotease</keyword>
<evidence type="ECO:0000256" key="6">
    <source>
        <dbReference type="ARBA" id="ARBA00022692"/>
    </source>
</evidence>
<evidence type="ECO:0000256" key="9">
    <source>
        <dbReference type="ARBA" id="ARBA00022833"/>
    </source>
</evidence>
<evidence type="ECO:0000259" key="14">
    <source>
        <dbReference type="Pfam" id="PF02163"/>
    </source>
</evidence>
<feature type="transmembrane region" description="Helical" evidence="13">
    <location>
        <begin position="92"/>
        <end position="115"/>
    </location>
</feature>
<dbReference type="EMBL" id="PEXU01000049">
    <property type="protein sequence ID" value="PIS42280.1"/>
    <property type="molecule type" value="Genomic_DNA"/>
</dbReference>
<dbReference type="InterPro" id="IPR044537">
    <property type="entry name" value="Rip2-like"/>
</dbReference>
<dbReference type="PANTHER" id="PTHR35864:SF1">
    <property type="entry name" value="ZINC METALLOPROTEASE YWHC-RELATED"/>
    <property type="match status" value="1"/>
</dbReference>
<sequence>MILSLLFREPAIFLAWIMAIIFGITIHEFSHAFGATLLGDRTPKYDGRLTLNPLAHLDFLGFMVLLFAGFGWGKPVVYNPFNIRYRRWGPVIISLLGPLSNFIAMFIFGFTLKLLLAYTSLDTGNMLAIFLVALIQINLILGVFNLIPIPPLDGHHILYAFLPPSADSFKRSFERSGPLLLLGLIVLDSFFGLSIFASVFQVASDLIFRVFG</sequence>
<evidence type="ECO:0000256" key="7">
    <source>
        <dbReference type="ARBA" id="ARBA00022723"/>
    </source>
</evidence>
<gene>
    <name evidence="15" type="ORF">COT24_04430</name>
</gene>
<comment type="similarity">
    <text evidence="3">Belongs to the peptidase M50B family.</text>
</comment>
<dbReference type="InterPro" id="IPR052348">
    <property type="entry name" value="Metallopeptidase_M50B"/>
</dbReference>
<feature type="transmembrane region" description="Helical" evidence="13">
    <location>
        <begin position="12"/>
        <end position="34"/>
    </location>
</feature>
<dbReference type="PANTHER" id="PTHR35864">
    <property type="entry name" value="ZINC METALLOPROTEASE MJ0611-RELATED"/>
    <property type="match status" value="1"/>
</dbReference>
<evidence type="ECO:0000313" key="15">
    <source>
        <dbReference type="EMBL" id="PIS42280.1"/>
    </source>
</evidence>
<dbReference type="AlphaFoldDB" id="A0A2H0YUY4"/>
<dbReference type="CDD" id="cd06158">
    <property type="entry name" value="S2P-M50_like_1"/>
    <property type="match status" value="1"/>
</dbReference>
<comment type="cofactor">
    <cofactor evidence="1">
        <name>Zn(2+)</name>
        <dbReference type="ChEBI" id="CHEBI:29105"/>
    </cofactor>
</comment>
<keyword evidence="8" id="KW-0378">Hydrolase</keyword>
<keyword evidence="10 13" id="KW-1133">Transmembrane helix</keyword>
<organism evidence="15 16">
    <name type="scientific">Candidatus Kerfeldbacteria bacterium CG08_land_8_20_14_0_20_40_16</name>
    <dbReference type="NCBI Taxonomy" id="2014244"/>
    <lineage>
        <taxon>Bacteria</taxon>
        <taxon>Candidatus Kerfeldiibacteriota</taxon>
    </lineage>
</organism>
<name>A0A2H0YUY4_9BACT</name>
<dbReference type="GO" id="GO:0006508">
    <property type="term" value="P:proteolysis"/>
    <property type="evidence" value="ECO:0007669"/>
    <property type="project" value="UniProtKB-KW"/>
</dbReference>
<dbReference type="GO" id="GO:0008237">
    <property type="term" value="F:metallopeptidase activity"/>
    <property type="evidence" value="ECO:0007669"/>
    <property type="project" value="UniProtKB-KW"/>
</dbReference>
<feature type="transmembrane region" description="Helical" evidence="13">
    <location>
        <begin position="54"/>
        <end position="72"/>
    </location>
</feature>
<evidence type="ECO:0000256" key="12">
    <source>
        <dbReference type="ARBA" id="ARBA00023136"/>
    </source>
</evidence>
<evidence type="ECO:0000256" key="13">
    <source>
        <dbReference type="SAM" id="Phobius"/>
    </source>
</evidence>
<dbReference type="GO" id="GO:0005886">
    <property type="term" value="C:plasma membrane"/>
    <property type="evidence" value="ECO:0007669"/>
    <property type="project" value="UniProtKB-SubCell"/>
</dbReference>
<keyword evidence="6 13" id="KW-0812">Transmembrane</keyword>
<dbReference type="InterPro" id="IPR008915">
    <property type="entry name" value="Peptidase_M50"/>
</dbReference>
<keyword evidence="4" id="KW-1003">Cell membrane</keyword>
<accession>A0A2H0YUY4</accession>
<dbReference type="Pfam" id="PF02163">
    <property type="entry name" value="Peptidase_M50"/>
    <property type="match status" value="1"/>
</dbReference>
<feature type="transmembrane region" description="Helical" evidence="13">
    <location>
        <begin position="179"/>
        <end position="203"/>
    </location>
</feature>
<reference evidence="15 16" key="1">
    <citation type="submission" date="2017-09" db="EMBL/GenBank/DDBJ databases">
        <title>Depth-based differentiation of microbial function through sediment-hosted aquifers and enrichment of novel symbionts in the deep terrestrial subsurface.</title>
        <authorList>
            <person name="Probst A.J."/>
            <person name="Ladd B."/>
            <person name="Jarett J.K."/>
            <person name="Geller-Mcgrath D.E."/>
            <person name="Sieber C.M."/>
            <person name="Emerson J.B."/>
            <person name="Anantharaman K."/>
            <person name="Thomas B.C."/>
            <person name="Malmstrom R."/>
            <person name="Stieglmeier M."/>
            <person name="Klingl A."/>
            <person name="Woyke T."/>
            <person name="Ryan C.M."/>
            <person name="Banfield J.F."/>
        </authorList>
    </citation>
    <scope>NUCLEOTIDE SEQUENCE [LARGE SCALE GENOMIC DNA]</scope>
    <source>
        <strain evidence="15">CG08_land_8_20_14_0_20_40_16</strain>
    </source>
</reference>
<feature type="domain" description="Peptidase M50" evidence="14">
    <location>
        <begin position="129"/>
        <end position="163"/>
    </location>
</feature>
<proteinExistence type="inferred from homology"/>
<comment type="subcellular location">
    <subcellularLocation>
        <location evidence="2">Cell membrane</location>
        <topology evidence="2">Multi-pass membrane protein</topology>
    </subcellularLocation>
</comment>